<organism evidence="1 2">
    <name type="scientific">Catharanthus roseus</name>
    <name type="common">Madagascar periwinkle</name>
    <name type="synonym">Vinca rosea</name>
    <dbReference type="NCBI Taxonomy" id="4058"/>
    <lineage>
        <taxon>Eukaryota</taxon>
        <taxon>Viridiplantae</taxon>
        <taxon>Streptophyta</taxon>
        <taxon>Embryophyta</taxon>
        <taxon>Tracheophyta</taxon>
        <taxon>Spermatophyta</taxon>
        <taxon>Magnoliopsida</taxon>
        <taxon>eudicotyledons</taxon>
        <taxon>Gunneridae</taxon>
        <taxon>Pentapetalae</taxon>
        <taxon>asterids</taxon>
        <taxon>lamiids</taxon>
        <taxon>Gentianales</taxon>
        <taxon>Apocynaceae</taxon>
        <taxon>Rauvolfioideae</taxon>
        <taxon>Vinceae</taxon>
        <taxon>Catharanthinae</taxon>
        <taxon>Catharanthus</taxon>
    </lineage>
</organism>
<evidence type="ECO:0000313" key="1">
    <source>
        <dbReference type="EMBL" id="KAI5672849.1"/>
    </source>
</evidence>
<comment type="caution">
    <text evidence="1">The sequence shown here is derived from an EMBL/GenBank/DDBJ whole genome shotgun (WGS) entry which is preliminary data.</text>
</comment>
<proteinExistence type="predicted"/>
<protein>
    <submittedName>
        <fullName evidence="1">Uncharacterized protein</fullName>
    </submittedName>
</protein>
<dbReference type="Proteomes" id="UP001060085">
    <property type="component" value="Linkage Group LG03"/>
</dbReference>
<dbReference type="EMBL" id="CM044703">
    <property type="protein sequence ID" value="KAI5672849.1"/>
    <property type="molecule type" value="Genomic_DNA"/>
</dbReference>
<evidence type="ECO:0000313" key="2">
    <source>
        <dbReference type="Proteomes" id="UP001060085"/>
    </source>
</evidence>
<gene>
    <name evidence="1" type="ORF">M9H77_13213</name>
</gene>
<name>A0ACC0BJV9_CATRO</name>
<reference evidence="2" key="1">
    <citation type="journal article" date="2023" name="Nat. Plants">
        <title>Single-cell RNA sequencing provides a high-resolution roadmap for understanding the multicellular compartmentation of specialized metabolism.</title>
        <authorList>
            <person name="Sun S."/>
            <person name="Shen X."/>
            <person name="Li Y."/>
            <person name="Li Y."/>
            <person name="Wang S."/>
            <person name="Li R."/>
            <person name="Zhang H."/>
            <person name="Shen G."/>
            <person name="Guo B."/>
            <person name="Wei J."/>
            <person name="Xu J."/>
            <person name="St-Pierre B."/>
            <person name="Chen S."/>
            <person name="Sun C."/>
        </authorList>
    </citation>
    <scope>NUCLEOTIDE SEQUENCE [LARGE SCALE GENOMIC DNA]</scope>
</reference>
<keyword evidence="2" id="KW-1185">Reference proteome</keyword>
<sequence length="292" mass="33966">MSQGLAMVMHKNFEGPAVFEMLDKALEVARREKKVNEERNIRILIGQMYLVKGELEEALASFQALINENPRDFRPYLCQGIVYSLLDRKDEAKEQFEIYQSLVPEEFPQRQFLDDVVLAAKTESRQQLEKEFKAEFSIMLYIKVRNFDVLEPFPYSDQVGVIKELHIKWQLGLQLGQRTMVGVTYLENERASSSQYAFMAGAWDKLQVATLLYSQQAFPSPMCSTCDKAVEFTLHSMRAREWNAVAFGTEEELPSSEHLAWAIDKRVREWRIAWQKKLLHQLQPTLDGDIQF</sequence>
<accession>A0ACC0BJV9</accession>